<evidence type="ECO:0000256" key="1">
    <source>
        <dbReference type="SAM" id="MobiDB-lite"/>
    </source>
</evidence>
<feature type="compositionally biased region" description="Low complexity" evidence="1">
    <location>
        <begin position="109"/>
        <end position="122"/>
    </location>
</feature>
<feature type="compositionally biased region" description="Basic residues" evidence="1">
    <location>
        <begin position="8"/>
        <end position="32"/>
    </location>
</feature>
<keyword evidence="2" id="KW-0407">Ion channel</keyword>
<feature type="non-terminal residue" evidence="2">
    <location>
        <position position="171"/>
    </location>
</feature>
<gene>
    <name evidence="2" type="ORF">AVDCRST_MAG89-4103</name>
</gene>
<dbReference type="EMBL" id="CADCTV010000857">
    <property type="protein sequence ID" value="CAA9366038.1"/>
    <property type="molecule type" value="Genomic_DNA"/>
</dbReference>
<keyword evidence="2" id="KW-0813">Transport</keyword>
<feature type="region of interest" description="Disordered" evidence="1">
    <location>
        <begin position="109"/>
        <end position="171"/>
    </location>
</feature>
<organism evidence="2">
    <name type="scientific">uncultured Gemmatimonadota bacterium</name>
    <dbReference type="NCBI Taxonomy" id="203437"/>
    <lineage>
        <taxon>Bacteria</taxon>
        <taxon>Pseudomonadati</taxon>
        <taxon>Gemmatimonadota</taxon>
        <taxon>environmental samples</taxon>
    </lineage>
</organism>
<feature type="compositionally biased region" description="Basic and acidic residues" evidence="1">
    <location>
        <begin position="158"/>
        <end position="171"/>
    </location>
</feature>
<dbReference type="AlphaFoldDB" id="A0A6J4MQL8"/>
<feature type="region of interest" description="Disordered" evidence="1">
    <location>
        <begin position="1"/>
        <end position="43"/>
    </location>
</feature>
<accession>A0A6J4MQL8</accession>
<dbReference type="GO" id="GO:0034220">
    <property type="term" value="P:monoatomic ion transmembrane transport"/>
    <property type="evidence" value="ECO:0007669"/>
    <property type="project" value="UniProtKB-KW"/>
</dbReference>
<feature type="non-terminal residue" evidence="2">
    <location>
        <position position="1"/>
    </location>
</feature>
<proteinExistence type="predicted"/>
<name>A0A6J4MQL8_9BACT</name>
<reference evidence="2" key="1">
    <citation type="submission" date="2020-02" db="EMBL/GenBank/DDBJ databases">
        <authorList>
            <person name="Meier V. D."/>
        </authorList>
    </citation>
    <scope>NUCLEOTIDE SEQUENCE</scope>
    <source>
        <strain evidence="2">AVDCRST_MAG89</strain>
    </source>
</reference>
<keyword evidence="2" id="KW-0406">Ion transport</keyword>
<evidence type="ECO:0000313" key="2">
    <source>
        <dbReference type="EMBL" id="CAA9366038.1"/>
    </source>
</evidence>
<protein>
    <submittedName>
        <fullName evidence="2">Potassium voltage-gated channel subfamily KQT possible potassium channel, VIC family</fullName>
    </submittedName>
</protein>
<sequence>APPSPAAARHHLPARRPRRARGRRGGDRRHRAERGGGDARQRGIHLGPVWRRPVRRRVVLHRAVHHRVPAAAVDLAPAAGVRAQLLRRGGPALGAAHLAEHLVSRGAVPGGASRPAGAARVPHPQAGGVRGAGRRALGRAAGQPLQDHRVRYRGGDAVGDRGLHDVPGRRP</sequence>